<gene>
    <name evidence="1" type="ORF">HPB49_008126</name>
</gene>
<reference evidence="1" key="1">
    <citation type="submission" date="2020-05" db="EMBL/GenBank/DDBJ databases">
        <title>Large-scale comparative analyses of tick genomes elucidate their genetic diversity and vector capacities.</title>
        <authorList>
            <person name="Jia N."/>
            <person name="Wang J."/>
            <person name="Shi W."/>
            <person name="Du L."/>
            <person name="Sun Y."/>
            <person name="Zhan W."/>
            <person name="Jiang J."/>
            <person name="Wang Q."/>
            <person name="Zhang B."/>
            <person name="Ji P."/>
            <person name="Sakyi L.B."/>
            <person name="Cui X."/>
            <person name="Yuan T."/>
            <person name="Jiang B."/>
            <person name="Yang W."/>
            <person name="Lam T.T.-Y."/>
            <person name="Chang Q."/>
            <person name="Ding S."/>
            <person name="Wang X."/>
            <person name="Zhu J."/>
            <person name="Ruan X."/>
            <person name="Zhao L."/>
            <person name="Wei J."/>
            <person name="Que T."/>
            <person name="Du C."/>
            <person name="Cheng J."/>
            <person name="Dai P."/>
            <person name="Han X."/>
            <person name="Huang E."/>
            <person name="Gao Y."/>
            <person name="Liu J."/>
            <person name="Shao H."/>
            <person name="Ye R."/>
            <person name="Li L."/>
            <person name="Wei W."/>
            <person name="Wang X."/>
            <person name="Wang C."/>
            <person name="Yang T."/>
            <person name="Huo Q."/>
            <person name="Li W."/>
            <person name="Guo W."/>
            <person name="Chen H."/>
            <person name="Zhou L."/>
            <person name="Ni X."/>
            <person name="Tian J."/>
            <person name="Zhou Y."/>
            <person name="Sheng Y."/>
            <person name="Liu T."/>
            <person name="Pan Y."/>
            <person name="Xia L."/>
            <person name="Li J."/>
            <person name="Zhao F."/>
            <person name="Cao W."/>
        </authorList>
    </citation>
    <scope>NUCLEOTIDE SEQUENCE</scope>
    <source>
        <strain evidence="1">Dsil-2018</strain>
    </source>
</reference>
<accession>A0ACB8D3Y9</accession>
<comment type="caution">
    <text evidence="1">The sequence shown here is derived from an EMBL/GenBank/DDBJ whole genome shotgun (WGS) entry which is preliminary data.</text>
</comment>
<proteinExistence type="predicted"/>
<protein>
    <submittedName>
        <fullName evidence="1">Uncharacterized protein</fullName>
    </submittedName>
</protein>
<keyword evidence="2" id="KW-1185">Reference proteome</keyword>
<organism evidence="1 2">
    <name type="scientific">Dermacentor silvarum</name>
    <name type="common">Tick</name>
    <dbReference type="NCBI Taxonomy" id="543639"/>
    <lineage>
        <taxon>Eukaryota</taxon>
        <taxon>Metazoa</taxon>
        <taxon>Ecdysozoa</taxon>
        <taxon>Arthropoda</taxon>
        <taxon>Chelicerata</taxon>
        <taxon>Arachnida</taxon>
        <taxon>Acari</taxon>
        <taxon>Parasitiformes</taxon>
        <taxon>Ixodida</taxon>
        <taxon>Ixodoidea</taxon>
        <taxon>Ixodidae</taxon>
        <taxon>Rhipicephalinae</taxon>
        <taxon>Dermacentor</taxon>
    </lineage>
</organism>
<dbReference type="Proteomes" id="UP000821865">
    <property type="component" value="Chromosome 3"/>
</dbReference>
<sequence>MDLAPHAPKTEEANIMDTQQNENAAEDGWTLIPYKKKNLTIPLHTTALHTVVIRPQRDVHLPQHKFHHVSHALRQQACLAPHEALGLSLHIKPRSNIIVIKNPASIAAEKIGALSSLLLCGDHAHCQSIHNRTEQLLQGGYPRSGSRRTFGAPDAELGHLWSHHTSRPDDGWNRDCYYYILRKHRTQESPLSSNSVPMFAPPPQSPVLFGSSSGGSTDCQ</sequence>
<evidence type="ECO:0000313" key="1">
    <source>
        <dbReference type="EMBL" id="KAH7959076.1"/>
    </source>
</evidence>
<evidence type="ECO:0000313" key="2">
    <source>
        <dbReference type="Proteomes" id="UP000821865"/>
    </source>
</evidence>
<dbReference type="EMBL" id="CM023472">
    <property type="protein sequence ID" value="KAH7959076.1"/>
    <property type="molecule type" value="Genomic_DNA"/>
</dbReference>
<name>A0ACB8D3Y9_DERSI</name>